<name>A0ABU1VS08_9GAMM</name>
<gene>
    <name evidence="2" type="ORF">J2X04_002655</name>
</gene>
<feature type="compositionally biased region" description="Pro residues" evidence="1">
    <location>
        <begin position="35"/>
        <end position="54"/>
    </location>
</feature>
<dbReference type="RefSeq" id="WP_310054949.1">
    <property type="nucleotide sequence ID" value="NZ_JAVDVW010000002.1"/>
</dbReference>
<comment type="caution">
    <text evidence="2">The sequence shown here is derived from an EMBL/GenBank/DDBJ whole genome shotgun (WGS) entry which is preliminary data.</text>
</comment>
<dbReference type="PROSITE" id="PS51257">
    <property type="entry name" value="PROKAR_LIPOPROTEIN"/>
    <property type="match status" value="1"/>
</dbReference>
<dbReference type="EMBL" id="JAVDVW010000002">
    <property type="protein sequence ID" value="MDR7100274.1"/>
    <property type="molecule type" value="Genomic_DNA"/>
</dbReference>
<dbReference type="Proteomes" id="UP001267878">
    <property type="component" value="Unassembled WGS sequence"/>
</dbReference>
<proteinExistence type="predicted"/>
<feature type="region of interest" description="Disordered" evidence="1">
    <location>
        <begin position="29"/>
        <end position="59"/>
    </location>
</feature>
<dbReference type="Gene3D" id="2.60.40.1930">
    <property type="match status" value="1"/>
</dbReference>
<keyword evidence="3" id="KW-1185">Reference proteome</keyword>
<organism evidence="2 3">
    <name type="scientific">Agrilutibacter niabensis</name>
    <dbReference type="NCBI Taxonomy" id="380628"/>
    <lineage>
        <taxon>Bacteria</taxon>
        <taxon>Pseudomonadati</taxon>
        <taxon>Pseudomonadota</taxon>
        <taxon>Gammaproteobacteria</taxon>
        <taxon>Lysobacterales</taxon>
        <taxon>Lysobacteraceae</taxon>
        <taxon>Agrilutibacter</taxon>
    </lineage>
</organism>
<sequence>MNNRNRISSVLLIALLGTIALVGCKKKEEPAPMATTPPPATTPAPAPAPMPAPMPAGASVSTVDLGSAVGADMKVSAPKTTFAPKDTIYVSIGTSTSDPAASVPSKLGAKWTHVDSNQTVSEDTRDVTLTGMGNTEFHIAKPDGWPTGKYKVDVMLDGNVVQTREFEVK</sequence>
<protein>
    <recommendedName>
        <fullName evidence="4">Lipoprotein</fullName>
    </recommendedName>
</protein>
<evidence type="ECO:0000313" key="2">
    <source>
        <dbReference type="EMBL" id="MDR7100274.1"/>
    </source>
</evidence>
<accession>A0ABU1VS08</accession>
<evidence type="ECO:0008006" key="4">
    <source>
        <dbReference type="Google" id="ProtNLM"/>
    </source>
</evidence>
<evidence type="ECO:0000313" key="3">
    <source>
        <dbReference type="Proteomes" id="UP001267878"/>
    </source>
</evidence>
<reference evidence="2 3" key="1">
    <citation type="submission" date="2023-07" db="EMBL/GenBank/DDBJ databases">
        <title>Sorghum-associated microbial communities from plants grown in Nebraska, USA.</title>
        <authorList>
            <person name="Schachtman D."/>
        </authorList>
    </citation>
    <scope>NUCLEOTIDE SEQUENCE [LARGE SCALE GENOMIC DNA]</scope>
    <source>
        <strain evidence="2 3">BE187</strain>
    </source>
</reference>
<evidence type="ECO:0000256" key="1">
    <source>
        <dbReference type="SAM" id="MobiDB-lite"/>
    </source>
</evidence>